<sequence>MSKVIYKFPINVREVFMMPGYHEELLISRIQVPQGAEFLSVDNQREDLVSWFKVDPDEKLTESKSFVLLATGATISDEAHEHLEERFRFVKTVLFSGGNFVIHVYKGVDDA</sequence>
<evidence type="ECO:0000313" key="3">
    <source>
        <dbReference type="Proteomes" id="UP000254260"/>
    </source>
</evidence>
<name>A0A379PRT6_ECTME</name>
<dbReference type="Pfam" id="PF24043">
    <property type="entry name" value="DUF7352"/>
    <property type="match status" value="1"/>
</dbReference>
<evidence type="ECO:0000259" key="1">
    <source>
        <dbReference type="Pfam" id="PF24043"/>
    </source>
</evidence>
<dbReference type="EMBL" id="UGUU01000002">
    <property type="protein sequence ID" value="SUE95862.1"/>
    <property type="molecule type" value="Genomic_DNA"/>
</dbReference>
<gene>
    <name evidence="2" type="ORF">NCTC10899_05103</name>
</gene>
<protein>
    <recommendedName>
        <fullName evidence="1">DUF7352 domain-containing protein</fullName>
    </recommendedName>
</protein>
<evidence type="ECO:0000313" key="2">
    <source>
        <dbReference type="EMBL" id="SUE95862.1"/>
    </source>
</evidence>
<dbReference type="RefSeq" id="WP_115292721.1">
    <property type="nucleotide sequence ID" value="NZ_UGUU01000002.1"/>
</dbReference>
<reference evidence="2 3" key="1">
    <citation type="submission" date="2018-06" db="EMBL/GenBank/DDBJ databases">
        <authorList>
            <consortium name="Pathogen Informatics"/>
            <person name="Doyle S."/>
        </authorList>
    </citation>
    <scope>NUCLEOTIDE SEQUENCE [LARGE SCALE GENOMIC DNA]</scope>
    <source>
        <strain evidence="2 3">NCTC10899</strain>
    </source>
</reference>
<proteinExistence type="predicted"/>
<organism evidence="2 3">
    <name type="scientific">Ectopseudomonas mendocina</name>
    <name type="common">Pseudomonas mendocina</name>
    <dbReference type="NCBI Taxonomy" id="300"/>
    <lineage>
        <taxon>Bacteria</taxon>
        <taxon>Pseudomonadati</taxon>
        <taxon>Pseudomonadota</taxon>
        <taxon>Gammaproteobacteria</taxon>
        <taxon>Pseudomonadales</taxon>
        <taxon>Pseudomonadaceae</taxon>
        <taxon>Ectopseudomonas</taxon>
    </lineage>
</organism>
<dbReference type="Proteomes" id="UP000254260">
    <property type="component" value="Unassembled WGS sequence"/>
</dbReference>
<accession>A0A379PRT6</accession>
<dbReference type="InterPro" id="IPR055776">
    <property type="entry name" value="DUF7352"/>
</dbReference>
<feature type="domain" description="DUF7352" evidence="1">
    <location>
        <begin position="1"/>
        <end position="107"/>
    </location>
</feature>
<dbReference type="AlphaFoldDB" id="A0A379PRT6"/>